<accession>A0A261UEB1</accession>
<sequence>MSIRLMTAVFDRYPEGGGEMLLALAIADHADDDGTSIYPSISMLAAKTRQSERTVQYQLRRMEQTGWLILVNAGNGGRSQRREYRINPDWIKGAEIAPLQKGANDSTKGAGNAPFTESKKGAIDDLKGAIHDIKGANDSTKGCNPLHPHITVIEPSEEPSGTISNRARKPKAPAFDATTVDLPDWLPTEIWERWVRHRIQLKKPITEEAARQQLEDLAAYRRQGHDPVEIIKHSIGKSWQGLFAPKQPFGQRAAPAANESQRRREEFLRLAGQGGADSRTIDMEPI</sequence>
<evidence type="ECO:0000313" key="1">
    <source>
        <dbReference type="EMBL" id="OZI59925.1"/>
    </source>
</evidence>
<protein>
    <recommendedName>
        <fullName evidence="3">Helix-turn-helix domain-containing protein</fullName>
    </recommendedName>
</protein>
<dbReference type="Proteomes" id="UP000215767">
    <property type="component" value="Unassembled WGS sequence"/>
</dbReference>
<dbReference type="OrthoDB" id="5526813at2"/>
<organism evidence="1 2">
    <name type="scientific">Bordetella genomosp. 11</name>
    <dbReference type="NCBI Taxonomy" id="1416808"/>
    <lineage>
        <taxon>Bacteria</taxon>
        <taxon>Pseudomonadati</taxon>
        <taxon>Pseudomonadota</taxon>
        <taxon>Betaproteobacteria</taxon>
        <taxon>Burkholderiales</taxon>
        <taxon>Alcaligenaceae</taxon>
        <taxon>Bordetella</taxon>
    </lineage>
</organism>
<dbReference type="EMBL" id="NEVS01000004">
    <property type="protein sequence ID" value="OZI59925.1"/>
    <property type="molecule type" value="Genomic_DNA"/>
</dbReference>
<gene>
    <name evidence="1" type="ORF">CAL28_10580</name>
</gene>
<keyword evidence="2" id="KW-1185">Reference proteome</keyword>
<comment type="caution">
    <text evidence="1">The sequence shown here is derived from an EMBL/GenBank/DDBJ whole genome shotgun (WGS) entry which is preliminary data.</text>
</comment>
<dbReference type="InterPro" id="IPR036388">
    <property type="entry name" value="WH-like_DNA-bd_sf"/>
</dbReference>
<evidence type="ECO:0008006" key="3">
    <source>
        <dbReference type="Google" id="ProtNLM"/>
    </source>
</evidence>
<dbReference type="AlphaFoldDB" id="A0A261UEB1"/>
<dbReference type="Pfam" id="PF13730">
    <property type="entry name" value="HTH_36"/>
    <property type="match status" value="1"/>
</dbReference>
<reference evidence="2" key="1">
    <citation type="submission" date="2017-05" db="EMBL/GenBank/DDBJ databases">
        <title>Complete and WGS of Bordetella genogroups.</title>
        <authorList>
            <person name="Spilker T."/>
            <person name="Lipuma J."/>
        </authorList>
    </citation>
    <scope>NUCLEOTIDE SEQUENCE [LARGE SCALE GENOMIC DNA]</scope>
    <source>
        <strain evidence="2">AU8856</strain>
    </source>
</reference>
<evidence type="ECO:0000313" key="2">
    <source>
        <dbReference type="Proteomes" id="UP000215767"/>
    </source>
</evidence>
<name>A0A261UEB1_9BORD</name>
<dbReference type="Gene3D" id="1.10.10.10">
    <property type="entry name" value="Winged helix-like DNA-binding domain superfamily/Winged helix DNA-binding domain"/>
    <property type="match status" value="1"/>
</dbReference>
<dbReference type="RefSeq" id="WP_094841345.1">
    <property type="nucleotide sequence ID" value="NZ_NEVS01000004.1"/>
</dbReference>
<proteinExistence type="predicted"/>